<accession>A0A173MKF3</accession>
<dbReference type="Pfam" id="PF13672">
    <property type="entry name" value="PP2C_2"/>
    <property type="match status" value="1"/>
</dbReference>
<dbReference type="SUPFAM" id="SSF81606">
    <property type="entry name" value="PP2C-like"/>
    <property type="match status" value="1"/>
</dbReference>
<sequence length="249" mass="28301">MQIYSALQIGEYHLNHCEDYLVIEEIGNNKLLCAVLDGCTMANESYFAATLAGKILKKIAKVKGYKELYALEPATTNMDSYLLSILQDLFQELNSIKNQLLLDQKDLLTTLLLLLVDKKENHGIILVIGDGIISINGQVTEFDQDNKPDYLGFHLNENVTEWYQRQKQKVTFTQWDDISIATDGILTFTRIAEKQDTGTIDPIHLLLQDSEKNHDEDMLQLKLKKLEHVYGLKPTDDLAVIRISRSATT</sequence>
<proteinExistence type="predicted"/>
<reference evidence="3" key="1">
    <citation type="submission" date="2017-01" db="EMBL/GenBank/DDBJ databases">
        <authorList>
            <person name="Varghese N."/>
            <person name="Submissions S."/>
        </authorList>
    </citation>
    <scope>NUCLEOTIDE SEQUENCE [LARGE SCALE GENOMIC DNA]</scope>
    <source>
        <strain evidence="3">DSM 21054</strain>
    </source>
</reference>
<organism evidence="2 3">
    <name type="scientific">Filimonas lacunae</name>
    <dbReference type="NCBI Taxonomy" id="477680"/>
    <lineage>
        <taxon>Bacteria</taxon>
        <taxon>Pseudomonadati</taxon>
        <taxon>Bacteroidota</taxon>
        <taxon>Chitinophagia</taxon>
        <taxon>Chitinophagales</taxon>
        <taxon>Chitinophagaceae</taxon>
        <taxon>Filimonas</taxon>
    </lineage>
</organism>
<dbReference type="Gene3D" id="3.60.40.10">
    <property type="entry name" value="PPM-type phosphatase domain"/>
    <property type="match status" value="1"/>
</dbReference>
<dbReference type="EMBL" id="FTOR01000003">
    <property type="protein sequence ID" value="SIT07278.1"/>
    <property type="molecule type" value="Genomic_DNA"/>
</dbReference>
<gene>
    <name evidence="2" type="ORF">SAMN05421788_103313</name>
</gene>
<evidence type="ECO:0000313" key="3">
    <source>
        <dbReference type="Proteomes" id="UP000186917"/>
    </source>
</evidence>
<feature type="domain" description="PPM-type phosphatase" evidence="1">
    <location>
        <begin position="16"/>
        <end position="196"/>
    </location>
</feature>
<evidence type="ECO:0000259" key="1">
    <source>
        <dbReference type="Pfam" id="PF13672"/>
    </source>
</evidence>
<dbReference type="Proteomes" id="UP000186917">
    <property type="component" value="Unassembled WGS sequence"/>
</dbReference>
<dbReference type="OrthoDB" id="654410at2"/>
<name>A0A173MKF3_9BACT</name>
<dbReference type="KEGG" id="fln:FLA_4002"/>
<dbReference type="InterPro" id="IPR001932">
    <property type="entry name" value="PPM-type_phosphatase-like_dom"/>
</dbReference>
<dbReference type="AlphaFoldDB" id="A0A173MKF3"/>
<keyword evidence="3" id="KW-1185">Reference proteome</keyword>
<dbReference type="STRING" id="477680.SAMN05421788_103313"/>
<dbReference type="InterPro" id="IPR036457">
    <property type="entry name" value="PPM-type-like_dom_sf"/>
</dbReference>
<protein>
    <submittedName>
        <fullName evidence="2">Protein phosphatase 2C</fullName>
    </submittedName>
</protein>
<dbReference type="RefSeq" id="WP_076379127.1">
    <property type="nucleotide sequence ID" value="NZ_AP017422.1"/>
</dbReference>
<evidence type="ECO:0000313" key="2">
    <source>
        <dbReference type="EMBL" id="SIT07278.1"/>
    </source>
</evidence>